<dbReference type="EMBL" id="GBRH01260519">
    <property type="protein sequence ID" value="JAD37376.1"/>
    <property type="molecule type" value="Transcribed_RNA"/>
</dbReference>
<name>A0A0A8ZEZ0_ARUDO</name>
<feature type="region of interest" description="Disordered" evidence="1">
    <location>
        <begin position="1"/>
        <end position="23"/>
    </location>
</feature>
<sequence length="23" mass="2447">MARFGPATWPEGGCTGRRLASKP</sequence>
<protein>
    <submittedName>
        <fullName evidence="2">Uncharacterized protein</fullName>
    </submittedName>
</protein>
<dbReference type="AlphaFoldDB" id="A0A0A8ZEZ0"/>
<proteinExistence type="predicted"/>
<reference evidence="2" key="2">
    <citation type="journal article" date="2015" name="Data Brief">
        <title>Shoot transcriptome of the giant reed, Arundo donax.</title>
        <authorList>
            <person name="Barrero R.A."/>
            <person name="Guerrero F.D."/>
            <person name="Moolhuijzen P."/>
            <person name="Goolsby J.A."/>
            <person name="Tidwell J."/>
            <person name="Bellgard S.E."/>
            <person name="Bellgard M.I."/>
        </authorList>
    </citation>
    <scope>NUCLEOTIDE SEQUENCE</scope>
    <source>
        <tissue evidence="2">Shoot tissue taken approximately 20 cm above the soil surface</tissue>
    </source>
</reference>
<evidence type="ECO:0000313" key="2">
    <source>
        <dbReference type="EMBL" id="JAD37376.1"/>
    </source>
</evidence>
<organism evidence="2">
    <name type="scientific">Arundo donax</name>
    <name type="common">Giant reed</name>
    <name type="synonym">Donax arundinaceus</name>
    <dbReference type="NCBI Taxonomy" id="35708"/>
    <lineage>
        <taxon>Eukaryota</taxon>
        <taxon>Viridiplantae</taxon>
        <taxon>Streptophyta</taxon>
        <taxon>Embryophyta</taxon>
        <taxon>Tracheophyta</taxon>
        <taxon>Spermatophyta</taxon>
        <taxon>Magnoliopsida</taxon>
        <taxon>Liliopsida</taxon>
        <taxon>Poales</taxon>
        <taxon>Poaceae</taxon>
        <taxon>PACMAD clade</taxon>
        <taxon>Arundinoideae</taxon>
        <taxon>Arundineae</taxon>
        <taxon>Arundo</taxon>
    </lineage>
</organism>
<accession>A0A0A8ZEZ0</accession>
<reference evidence="2" key="1">
    <citation type="submission" date="2014-09" db="EMBL/GenBank/DDBJ databases">
        <authorList>
            <person name="Magalhaes I.L.F."/>
            <person name="Oliveira U."/>
            <person name="Santos F.R."/>
            <person name="Vidigal T.H.D.A."/>
            <person name="Brescovit A.D."/>
            <person name="Santos A.J."/>
        </authorList>
    </citation>
    <scope>NUCLEOTIDE SEQUENCE</scope>
    <source>
        <tissue evidence="2">Shoot tissue taken approximately 20 cm above the soil surface</tissue>
    </source>
</reference>
<evidence type="ECO:0000256" key="1">
    <source>
        <dbReference type="SAM" id="MobiDB-lite"/>
    </source>
</evidence>